<reference evidence="2 3" key="2">
    <citation type="submission" date="2018-03" db="EMBL/GenBank/DDBJ databases">
        <authorList>
            <person name="Keele B.F."/>
        </authorList>
    </citation>
    <scope>NUCLEOTIDE SEQUENCE [LARGE SCALE GENOMIC DNA]</scope>
    <source>
        <strain evidence="2 3">D13</strain>
    </source>
</reference>
<feature type="compositionally biased region" description="Polar residues" evidence="1">
    <location>
        <begin position="1"/>
        <end position="14"/>
    </location>
</feature>
<sequence length="77" mass="8465">MSDSGNRATWQNRDQGAVRHRDTLIDEPATPGDQTDASIGYKNHAHPVSAANHQLNARLGKMATRITNPPRINHVVD</sequence>
<evidence type="ECO:0000256" key="1">
    <source>
        <dbReference type="SAM" id="MobiDB-lite"/>
    </source>
</evidence>
<accession>A0A2P1PNW5</accession>
<dbReference type="AlphaFoldDB" id="A0A2P1PNW5"/>
<name>A0A2P1PNW5_9GAMM</name>
<gene>
    <name evidence="2" type="ORF">C7S18_04575</name>
</gene>
<proteinExistence type="predicted"/>
<evidence type="ECO:0000313" key="2">
    <source>
        <dbReference type="EMBL" id="AVP96516.1"/>
    </source>
</evidence>
<keyword evidence="3" id="KW-1185">Reference proteome</keyword>
<dbReference type="RefSeq" id="WP_106890444.1">
    <property type="nucleotide sequence ID" value="NZ_CP027860.1"/>
</dbReference>
<protein>
    <submittedName>
        <fullName evidence="2">Uncharacterized protein</fullName>
    </submittedName>
</protein>
<dbReference type="Proteomes" id="UP000241074">
    <property type="component" value="Chromosome"/>
</dbReference>
<evidence type="ECO:0000313" key="3">
    <source>
        <dbReference type="Proteomes" id="UP000241074"/>
    </source>
</evidence>
<dbReference type="EMBL" id="CP027860">
    <property type="protein sequence ID" value="AVP96516.1"/>
    <property type="molecule type" value="Genomic_DNA"/>
</dbReference>
<dbReference type="KEGG" id="xba:C7S18_04575"/>
<feature type="region of interest" description="Disordered" evidence="1">
    <location>
        <begin position="1"/>
        <end position="40"/>
    </location>
</feature>
<reference evidence="2 3" key="1">
    <citation type="submission" date="2018-03" db="EMBL/GenBank/DDBJ databases">
        <title>Ahniella affigens gen. nov., sp. nov., a gammaproteobacterium isolated from sandy soil near a stream.</title>
        <authorList>
            <person name="Ko Y."/>
            <person name="Kim J.-H."/>
        </authorList>
    </citation>
    <scope>NUCLEOTIDE SEQUENCE [LARGE SCALE GENOMIC DNA]</scope>
    <source>
        <strain evidence="2 3">D13</strain>
    </source>
</reference>
<organism evidence="2 3">
    <name type="scientific">Ahniella affigens</name>
    <dbReference type="NCBI Taxonomy" id="2021234"/>
    <lineage>
        <taxon>Bacteria</taxon>
        <taxon>Pseudomonadati</taxon>
        <taxon>Pseudomonadota</taxon>
        <taxon>Gammaproteobacteria</taxon>
        <taxon>Lysobacterales</taxon>
        <taxon>Rhodanobacteraceae</taxon>
        <taxon>Ahniella</taxon>
    </lineage>
</organism>